<dbReference type="InterPro" id="IPR008266">
    <property type="entry name" value="Tyr_kinase_AS"/>
</dbReference>
<dbReference type="PANTHER" id="PTHR38248:SF2">
    <property type="entry name" value="FUNK1 11"/>
    <property type="match status" value="1"/>
</dbReference>
<evidence type="ECO:0000259" key="2">
    <source>
        <dbReference type="Pfam" id="PF17667"/>
    </source>
</evidence>
<protein>
    <recommendedName>
        <fullName evidence="2">Fungal-type protein kinase domain-containing protein</fullName>
    </recommendedName>
</protein>
<feature type="domain" description="Fungal-type protein kinase" evidence="2">
    <location>
        <begin position="703"/>
        <end position="752"/>
    </location>
</feature>
<feature type="region of interest" description="Disordered" evidence="1">
    <location>
        <begin position="392"/>
        <end position="413"/>
    </location>
</feature>
<dbReference type="GO" id="GO:0004672">
    <property type="term" value="F:protein kinase activity"/>
    <property type="evidence" value="ECO:0007669"/>
    <property type="project" value="InterPro"/>
</dbReference>
<feature type="compositionally biased region" description="Polar residues" evidence="1">
    <location>
        <begin position="70"/>
        <end position="81"/>
    </location>
</feature>
<dbReference type="InterPro" id="IPR011009">
    <property type="entry name" value="Kinase-like_dom_sf"/>
</dbReference>
<dbReference type="HOGENOM" id="CLU_313786_0_0_1"/>
<dbReference type="AlphaFoldDB" id="A0A0C3QU20"/>
<feature type="region of interest" description="Disordered" evidence="1">
    <location>
        <begin position="855"/>
        <end position="912"/>
    </location>
</feature>
<dbReference type="PROSITE" id="PS00109">
    <property type="entry name" value="PROTEIN_KINASE_TYR"/>
    <property type="match status" value="1"/>
</dbReference>
<reference evidence="3 4" key="1">
    <citation type="submission" date="2014-04" db="EMBL/GenBank/DDBJ databases">
        <authorList>
            <consortium name="DOE Joint Genome Institute"/>
            <person name="Kuo A."/>
            <person name="Girlanda M."/>
            <person name="Perotto S."/>
            <person name="Kohler A."/>
            <person name="Nagy L.G."/>
            <person name="Floudas D."/>
            <person name="Copeland A."/>
            <person name="Barry K.W."/>
            <person name="Cichocki N."/>
            <person name="Veneault-Fourrey C."/>
            <person name="LaButti K."/>
            <person name="Lindquist E.A."/>
            <person name="Lipzen A."/>
            <person name="Lundell T."/>
            <person name="Morin E."/>
            <person name="Murat C."/>
            <person name="Sun H."/>
            <person name="Tunlid A."/>
            <person name="Henrissat B."/>
            <person name="Grigoriev I.V."/>
            <person name="Hibbett D.S."/>
            <person name="Martin F."/>
            <person name="Nordberg H.P."/>
            <person name="Cantor M.N."/>
            <person name="Hua S.X."/>
        </authorList>
    </citation>
    <scope>NUCLEOTIDE SEQUENCE [LARGE SCALE GENOMIC DNA]</scope>
    <source>
        <strain evidence="3 4">MUT 4182</strain>
    </source>
</reference>
<feature type="domain" description="Fungal-type protein kinase" evidence="2">
    <location>
        <begin position="252"/>
        <end position="655"/>
    </location>
</feature>
<feature type="compositionally biased region" description="Low complexity" evidence="1">
    <location>
        <begin position="56"/>
        <end position="68"/>
    </location>
</feature>
<feature type="compositionally biased region" description="Acidic residues" evidence="1">
    <location>
        <begin position="877"/>
        <end position="893"/>
    </location>
</feature>
<dbReference type="EMBL" id="KN822952">
    <property type="protein sequence ID" value="KIO32811.1"/>
    <property type="molecule type" value="Genomic_DNA"/>
</dbReference>
<dbReference type="SUPFAM" id="SSF56112">
    <property type="entry name" value="Protein kinase-like (PK-like)"/>
    <property type="match status" value="1"/>
</dbReference>
<dbReference type="Pfam" id="PF17667">
    <property type="entry name" value="Pkinase_fungal"/>
    <property type="match status" value="2"/>
</dbReference>
<feature type="region of interest" description="Disordered" evidence="1">
    <location>
        <begin position="517"/>
        <end position="558"/>
    </location>
</feature>
<gene>
    <name evidence="3" type="ORF">M407DRAFT_18276</name>
</gene>
<evidence type="ECO:0000313" key="3">
    <source>
        <dbReference type="EMBL" id="KIO32811.1"/>
    </source>
</evidence>
<reference evidence="4" key="2">
    <citation type="submission" date="2015-01" db="EMBL/GenBank/DDBJ databases">
        <title>Evolutionary Origins and Diversification of the Mycorrhizal Mutualists.</title>
        <authorList>
            <consortium name="DOE Joint Genome Institute"/>
            <consortium name="Mycorrhizal Genomics Consortium"/>
            <person name="Kohler A."/>
            <person name="Kuo A."/>
            <person name="Nagy L.G."/>
            <person name="Floudas D."/>
            <person name="Copeland A."/>
            <person name="Barry K.W."/>
            <person name="Cichocki N."/>
            <person name="Veneault-Fourrey C."/>
            <person name="LaButti K."/>
            <person name="Lindquist E.A."/>
            <person name="Lipzen A."/>
            <person name="Lundell T."/>
            <person name="Morin E."/>
            <person name="Murat C."/>
            <person name="Riley R."/>
            <person name="Ohm R."/>
            <person name="Sun H."/>
            <person name="Tunlid A."/>
            <person name="Henrissat B."/>
            <person name="Grigoriev I.V."/>
            <person name="Hibbett D.S."/>
            <person name="Martin F."/>
        </authorList>
    </citation>
    <scope>NUCLEOTIDE SEQUENCE [LARGE SCALE GENOMIC DNA]</scope>
    <source>
        <strain evidence="4">MUT 4182</strain>
    </source>
</reference>
<feature type="region of interest" description="Disordered" evidence="1">
    <location>
        <begin position="1"/>
        <end position="82"/>
    </location>
</feature>
<name>A0A0C3QU20_9AGAM</name>
<evidence type="ECO:0000256" key="1">
    <source>
        <dbReference type="SAM" id="MobiDB-lite"/>
    </source>
</evidence>
<evidence type="ECO:0000313" key="4">
    <source>
        <dbReference type="Proteomes" id="UP000054248"/>
    </source>
</evidence>
<dbReference type="Proteomes" id="UP000054248">
    <property type="component" value="Unassembled WGS sequence"/>
</dbReference>
<dbReference type="Gene3D" id="1.10.510.10">
    <property type="entry name" value="Transferase(Phosphotransferase) domain 1"/>
    <property type="match status" value="1"/>
</dbReference>
<dbReference type="STRING" id="1051891.A0A0C3QU20"/>
<dbReference type="InterPro" id="IPR040976">
    <property type="entry name" value="Pkinase_fungal"/>
</dbReference>
<organism evidence="3 4">
    <name type="scientific">Tulasnella calospora MUT 4182</name>
    <dbReference type="NCBI Taxonomy" id="1051891"/>
    <lineage>
        <taxon>Eukaryota</taxon>
        <taxon>Fungi</taxon>
        <taxon>Dikarya</taxon>
        <taxon>Basidiomycota</taxon>
        <taxon>Agaricomycotina</taxon>
        <taxon>Agaricomycetes</taxon>
        <taxon>Cantharellales</taxon>
        <taxon>Tulasnellaceae</taxon>
        <taxon>Tulasnella</taxon>
    </lineage>
</organism>
<keyword evidence="4" id="KW-1185">Reference proteome</keyword>
<accession>A0A0C3QU20</accession>
<dbReference type="PANTHER" id="PTHR38248">
    <property type="entry name" value="FUNK1 6"/>
    <property type="match status" value="1"/>
</dbReference>
<proteinExistence type="predicted"/>
<dbReference type="OrthoDB" id="5584477at2759"/>
<sequence>MNVNISDPGRFQPLPRSQPSPPASSGPRTDGTDLRRSAMLAAATPRRSRSVASGHPTTGGTPVVPRTRQGSRSSELKSSLDPQIKSEIEGNVVEVKPDAFVHAFLYPSSPLAERDIVRERDLRLATACFDALKEGKSTDKELMSMLEDPDCPQYWEDAFTLLDFNVEKEENLYTPFQKLFTFINAFYRVSLAEEQEPFDVDAAWRAPVDPNPRKAGNTRSSSKLLRRDFFNTHNARLKFSPRFVGETADLGPDLVLLLHHNKDSSTKPASFHWKDVKVSMEVKIDFSSEGAKITQMARYARAMLMEQFDRKFVLTVSLSATQCRLFHWDSVGCHATEIINIHETPILFIQCIARLAIMTPAELGYDEHFSNAGRVLSHHQLTTTLTVHQSKIRKYTERTPSPEETESLPSDTPAPMLLELDTKRFLFESRGMLFHRHTRVWKGKVVLDAKEWKTGQTHVVKQNWAEDTRPCEGYFYQLTDGIPTIPSLVRMEECDRTWAYHTRIANEDVIGYLKATEKKSERQPGKDASVQQAADPFIEPSLGRGANNRDRSRTPLYEGPGESIERVLLRFVFEEEYRPLSEALSSIEVLNATVQWIQGLIALDGLGIVHRDISYSNLMLPTTDQGYDSFRWSSGELGDSKMAKIIDLGLAHLTEVQGDELAPSSLCAPSIVPGTSIGLQKSGLDGVAEIRQDGSSTPDAPTPRAHHHITGTLPFIALSLIRKLQGLPNTRFIEHALHHDVESVFWVLVYFCHDRAKTVATKLMTATLRALNNPNIDQVASVKAEIISDTDILSNISGPFEELRDFLQDYADHHQTCKRKKKTIDATKVLEMAIEHRDKLIKRWRENPASVPVYEPPCLRPTTPVDSAKRKISAPEDSSDVGEGEEESSEEEAGTPRKKTKHGISVTSQMEF</sequence>